<dbReference type="SUPFAM" id="SSF109604">
    <property type="entry name" value="HD-domain/PDEase-like"/>
    <property type="match status" value="2"/>
</dbReference>
<dbReference type="InterPro" id="IPR003607">
    <property type="entry name" value="HD/PDEase_dom"/>
</dbReference>
<proteinExistence type="predicted"/>
<dbReference type="SUPFAM" id="SSF103190">
    <property type="entry name" value="Sensory domain-like"/>
    <property type="match status" value="1"/>
</dbReference>
<evidence type="ECO:0000256" key="3">
    <source>
        <dbReference type="SAM" id="Phobius"/>
    </source>
</evidence>
<dbReference type="Gene3D" id="3.30.450.20">
    <property type="entry name" value="PAS domain"/>
    <property type="match status" value="2"/>
</dbReference>
<evidence type="ECO:0000259" key="4">
    <source>
        <dbReference type="PROSITE" id="PS51832"/>
    </source>
</evidence>
<keyword evidence="3" id="KW-1133">Transmembrane helix</keyword>
<evidence type="ECO:0000256" key="2">
    <source>
        <dbReference type="SAM" id="MobiDB-lite"/>
    </source>
</evidence>
<evidence type="ECO:0000313" key="6">
    <source>
        <dbReference type="Proteomes" id="UP001156690"/>
    </source>
</evidence>
<dbReference type="InterPro" id="IPR029151">
    <property type="entry name" value="Sensor-like_sf"/>
</dbReference>
<dbReference type="SMART" id="SM00471">
    <property type="entry name" value="HDc"/>
    <property type="match status" value="1"/>
</dbReference>
<comment type="subcellular location">
    <subcellularLocation>
        <location evidence="1">Cell inner membrane</location>
    </subcellularLocation>
</comment>
<dbReference type="GO" id="GO:0008081">
    <property type="term" value="F:phosphoric diester hydrolase activity"/>
    <property type="evidence" value="ECO:0007669"/>
    <property type="project" value="UniProtKB-ARBA"/>
</dbReference>
<keyword evidence="3" id="KW-0472">Membrane</keyword>
<dbReference type="CDD" id="cd00077">
    <property type="entry name" value="HDc"/>
    <property type="match status" value="1"/>
</dbReference>
<protein>
    <submittedName>
        <fullName evidence="5">Metal-dependent phosphohydrolase</fullName>
    </submittedName>
</protein>
<name>A0AAV5NKU5_9VIBR</name>
<dbReference type="PANTHER" id="PTHR45228:SF5">
    <property type="entry name" value="CYCLIC DI-GMP PHOSPHODIESTERASE VC_1348-RELATED"/>
    <property type="match status" value="1"/>
</dbReference>
<accession>A0AAV5NKU5</accession>
<feature type="domain" description="HD-GYP" evidence="4">
    <location>
        <begin position="697"/>
        <end position="920"/>
    </location>
</feature>
<dbReference type="EMBL" id="BSNX01000002">
    <property type="protein sequence ID" value="GLQ70823.1"/>
    <property type="molecule type" value="Genomic_DNA"/>
</dbReference>
<keyword evidence="6" id="KW-1185">Reference proteome</keyword>
<sequence>MALATVIGSVLIAISYHHSQELLQGSAKELSNENSVKLETLFREQVAPVLTTLDFMAMSSFIRHQRDSVEKGGWLDSLEMIFQRNMSLVALYYGSENGDFTLYRPLYNPKTAKQFNAPSGSEILFRTTNVEGRNESMFLDGDSQVVSASIRYDNQYDPRNRPWYSHASDDGQIHLTEPYYFYWLKDIGVTFVRKTANLEFVVAADFSLGGLNNSISELAYDSKSQLLLFDSALRPLASHHMKTPPSATNNSHLSVQLENTVFSDLNLRNTLGYQYHTITHEGIDWSVTLTPVELTDNVNLWLAEATPQDALLANLYSMRDKQVSVAVLMLLGCFIIVWYIAKRIASPLHNLYQQTDNIRRFEFTKTRYPKSLIKEVNDLTQSVELMEHTLHDLLKLLHETASNRDFSLLAKNITHQSYIVTKAETIVLSVWNKTTKKFDESVNQAIIPLKININLLLDNSPEVCKKLREGEIVHLSKDDPVMKPYMVYFYNSDLYLFPLLNRDKSLVGILTLGYERPVTEAQKEKHDFLRELLSFAAIAKENIDQIQQQKDMLTAFIELLASAIDTKSPYTGKHCQRVPALAEMLTQAVVDDKGRFADFSMSEKEWEELHLGAWLHDCGKIITPEYVVDKATKLETIYDRIHEVRMRFELLKQTAHTQYWKGICAGQDKAQLKKDLDEELQALDQDFEFIAECNVGSEYMNDEKLARIKEISKRQWKRTISDRLGISWLEKKRCDPASALPIMESVLSDKQVHCIPWAQGFNPKKMWKENFTLTPGEYHYNRGELYNLSIRVGTLTDEERFIINDHIIQTIDMLDRLPYPEYLQNVPEIAGGHHERMDGTGYPRGLNAGELSVPARVMAIADIFEALTASDRPYKKAKSLKESLSIMTKLAISGHIDTELYLLFLQQGVYMKYAKAYLQEEQIVEVDINAHMTEVLIHLSKLAYESEGSDSSAVANSNPANNSTRIES</sequence>
<evidence type="ECO:0000256" key="1">
    <source>
        <dbReference type="ARBA" id="ARBA00004533"/>
    </source>
</evidence>
<feature type="transmembrane region" description="Helical" evidence="3">
    <location>
        <begin position="323"/>
        <end position="341"/>
    </location>
</feature>
<dbReference type="PROSITE" id="PS51832">
    <property type="entry name" value="HD_GYP"/>
    <property type="match status" value="1"/>
</dbReference>
<dbReference type="AlphaFoldDB" id="A0AAV5NKU5"/>
<evidence type="ECO:0000313" key="5">
    <source>
        <dbReference type="EMBL" id="GLQ70823.1"/>
    </source>
</evidence>
<comment type="caution">
    <text evidence="5">The sequence shown here is derived from an EMBL/GenBank/DDBJ whole genome shotgun (WGS) entry which is preliminary data.</text>
</comment>
<dbReference type="PANTHER" id="PTHR45228">
    <property type="entry name" value="CYCLIC DI-GMP PHOSPHODIESTERASE TM_0186-RELATED"/>
    <property type="match status" value="1"/>
</dbReference>
<dbReference type="Proteomes" id="UP001156690">
    <property type="component" value="Unassembled WGS sequence"/>
</dbReference>
<reference evidence="6" key="1">
    <citation type="journal article" date="2019" name="Int. J. Syst. Evol. Microbiol.">
        <title>The Global Catalogue of Microorganisms (GCM) 10K type strain sequencing project: providing services to taxonomists for standard genome sequencing and annotation.</title>
        <authorList>
            <consortium name="The Broad Institute Genomics Platform"/>
            <consortium name="The Broad Institute Genome Sequencing Center for Infectious Disease"/>
            <person name="Wu L."/>
            <person name="Ma J."/>
        </authorList>
    </citation>
    <scope>NUCLEOTIDE SEQUENCE [LARGE SCALE GENOMIC DNA]</scope>
    <source>
        <strain evidence="6">NBRC 15640</strain>
    </source>
</reference>
<dbReference type="GO" id="GO:0005886">
    <property type="term" value="C:plasma membrane"/>
    <property type="evidence" value="ECO:0007669"/>
    <property type="project" value="UniProtKB-SubCell"/>
</dbReference>
<dbReference type="InterPro" id="IPR037522">
    <property type="entry name" value="HD_GYP_dom"/>
</dbReference>
<feature type="region of interest" description="Disordered" evidence="2">
    <location>
        <begin position="949"/>
        <end position="968"/>
    </location>
</feature>
<gene>
    <name evidence="5" type="ORF">GCM10007932_01830</name>
</gene>
<dbReference type="Pfam" id="PF13487">
    <property type="entry name" value="HD_5"/>
    <property type="match status" value="1"/>
</dbReference>
<dbReference type="Gene3D" id="1.10.3210.10">
    <property type="entry name" value="Hypothetical protein af1432"/>
    <property type="match status" value="2"/>
</dbReference>
<organism evidence="5 6">
    <name type="scientific">Vibrio penaeicida</name>
    <dbReference type="NCBI Taxonomy" id="104609"/>
    <lineage>
        <taxon>Bacteria</taxon>
        <taxon>Pseudomonadati</taxon>
        <taxon>Pseudomonadota</taxon>
        <taxon>Gammaproteobacteria</taxon>
        <taxon>Vibrionales</taxon>
        <taxon>Vibrionaceae</taxon>
        <taxon>Vibrio</taxon>
    </lineage>
</organism>
<keyword evidence="3" id="KW-0812">Transmembrane</keyword>
<dbReference type="InterPro" id="IPR052020">
    <property type="entry name" value="Cyclic_di-GMP/3'3'-cGAMP_PDE"/>
</dbReference>
<feature type="compositionally biased region" description="Low complexity" evidence="2">
    <location>
        <begin position="951"/>
        <end position="968"/>
    </location>
</feature>
<dbReference type="Gene3D" id="6.10.340.10">
    <property type="match status" value="1"/>
</dbReference>